<name>A0ABY5AQB9_9CYAN</name>
<keyword evidence="3" id="KW-1185">Reference proteome</keyword>
<evidence type="ECO:0000313" key="2">
    <source>
        <dbReference type="EMBL" id="USR91408.1"/>
    </source>
</evidence>
<accession>A0ABY5AQB9</accession>
<dbReference type="SUPFAM" id="SSF81301">
    <property type="entry name" value="Nucleotidyltransferase"/>
    <property type="match status" value="1"/>
</dbReference>
<reference evidence="2" key="1">
    <citation type="submission" date="2022-06" db="EMBL/GenBank/DDBJ databases">
        <title>Genome sequence of Phormidium yuhuli AB48 isolated from an industrial photobioreactor environment.</title>
        <authorList>
            <person name="Qiu Y."/>
            <person name="Noonan A.J.C."/>
            <person name="Dofher K."/>
            <person name="Koch M."/>
            <person name="Kieft B."/>
            <person name="Lin X."/>
            <person name="Ziels R.M."/>
            <person name="Hallam S.J."/>
        </authorList>
    </citation>
    <scope>NUCLEOTIDE SEQUENCE</scope>
    <source>
        <strain evidence="2">AB48</strain>
    </source>
</reference>
<dbReference type="InterPro" id="IPR052548">
    <property type="entry name" value="Type_VII_TA_antitoxin"/>
</dbReference>
<proteinExistence type="predicted"/>
<dbReference type="Proteomes" id="UP001056708">
    <property type="component" value="Chromosome"/>
</dbReference>
<dbReference type="EMBL" id="CP098611">
    <property type="protein sequence ID" value="USR91408.1"/>
    <property type="molecule type" value="Genomic_DNA"/>
</dbReference>
<dbReference type="InterPro" id="IPR002934">
    <property type="entry name" value="Polymerase_NTP_transf_dom"/>
</dbReference>
<evidence type="ECO:0000313" key="3">
    <source>
        <dbReference type="Proteomes" id="UP001056708"/>
    </source>
</evidence>
<dbReference type="Pfam" id="PF01909">
    <property type="entry name" value="NTP_transf_2"/>
    <property type="match status" value="1"/>
</dbReference>
<dbReference type="CDD" id="cd05403">
    <property type="entry name" value="NT_KNTase_like"/>
    <property type="match status" value="1"/>
</dbReference>
<evidence type="ECO:0000259" key="1">
    <source>
        <dbReference type="Pfam" id="PF01909"/>
    </source>
</evidence>
<protein>
    <submittedName>
        <fullName evidence="2">Nucleotidyltransferase domain-containing protein</fullName>
    </submittedName>
</protein>
<gene>
    <name evidence="2" type="ORF">NEA10_01310</name>
</gene>
<dbReference type="PANTHER" id="PTHR33933:SF1">
    <property type="entry name" value="PROTEIN ADENYLYLTRANSFERASE MNTA-RELATED"/>
    <property type="match status" value="1"/>
</dbReference>
<organism evidence="2 3">
    <name type="scientific">Phormidium yuhuli AB48</name>
    <dbReference type="NCBI Taxonomy" id="2940671"/>
    <lineage>
        <taxon>Bacteria</taxon>
        <taxon>Bacillati</taxon>
        <taxon>Cyanobacteriota</taxon>
        <taxon>Cyanophyceae</taxon>
        <taxon>Oscillatoriophycideae</taxon>
        <taxon>Oscillatoriales</taxon>
        <taxon>Oscillatoriaceae</taxon>
        <taxon>Phormidium</taxon>
        <taxon>Phormidium yuhuli</taxon>
    </lineage>
</organism>
<sequence length="106" mass="12233">MKTPLNIVLDQIYQGLKNIYNQQLDQVVLYGSQARGDAEPDSDIDILIVLRQEFSYSKESNKISKLIANLSLEHDTLISCALATRRQLEDYNNSFFRNVRRDGIRL</sequence>
<dbReference type="InterPro" id="IPR043519">
    <property type="entry name" value="NT_sf"/>
</dbReference>
<dbReference type="Gene3D" id="3.30.460.10">
    <property type="entry name" value="Beta Polymerase, domain 2"/>
    <property type="match status" value="1"/>
</dbReference>
<dbReference type="RefSeq" id="WP_252663433.1">
    <property type="nucleotide sequence ID" value="NZ_CP098611.1"/>
</dbReference>
<dbReference type="PANTHER" id="PTHR33933">
    <property type="entry name" value="NUCLEOTIDYLTRANSFERASE"/>
    <property type="match status" value="1"/>
</dbReference>
<feature type="domain" description="Polymerase nucleotidyl transferase" evidence="1">
    <location>
        <begin position="16"/>
        <end position="89"/>
    </location>
</feature>